<evidence type="ECO:0000313" key="13">
    <source>
        <dbReference type="EMBL" id="GAA1547557.1"/>
    </source>
</evidence>
<gene>
    <name evidence="8" type="primary">argR</name>
    <name evidence="13" type="ORF">GCM10009741_59030</name>
</gene>
<evidence type="ECO:0000256" key="4">
    <source>
        <dbReference type="ARBA" id="ARBA00022491"/>
    </source>
</evidence>
<comment type="caution">
    <text evidence="13">The sequence shown here is derived from an EMBL/GenBank/DDBJ whole genome shotgun (WGS) entry which is preliminary data.</text>
</comment>
<evidence type="ECO:0000256" key="2">
    <source>
        <dbReference type="ARBA" id="ARBA00008316"/>
    </source>
</evidence>
<accession>A0ABN2BX99</accession>
<feature type="domain" description="Arginine repressor DNA-binding" evidence="11">
    <location>
        <begin position="69"/>
        <end position="135"/>
    </location>
</feature>
<feature type="domain" description="Arginine repressor C-terminal" evidence="12">
    <location>
        <begin position="157"/>
        <end position="221"/>
    </location>
</feature>
<dbReference type="InterPro" id="IPR036251">
    <property type="entry name" value="Arg_repress_C_sf"/>
</dbReference>
<keyword evidence="14" id="KW-1185">Reference proteome</keyword>
<feature type="region of interest" description="Disordered" evidence="10">
    <location>
        <begin position="1"/>
        <end position="30"/>
    </location>
</feature>
<name>A0ABN2BX99_9ACTN</name>
<dbReference type="InterPro" id="IPR036388">
    <property type="entry name" value="WH-like_DNA-bd_sf"/>
</dbReference>
<comment type="subcellular location">
    <subcellularLocation>
        <location evidence="1 8">Cytoplasm</location>
    </subcellularLocation>
</comment>
<keyword evidence="7 8" id="KW-0804">Transcription</keyword>
<dbReference type="Gene3D" id="1.10.10.10">
    <property type="entry name" value="Winged helix-like DNA-binding domain superfamily/Winged helix DNA-binding domain"/>
    <property type="match status" value="1"/>
</dbReference>
<keyword evidence="3 8" id="KW-0963">Cytoplasm</keyword>
<dbReference type="InterPro" id="IPR020899">
    <property type="entry name" value="Arg_repress_C"/>
</dbReference>
<evidence type="ECO:0000256" key="5">
    <source>
        <dbReference type="ARBA" id="ARBA00023015"/>
    </source>
</evidence>
<feature type="compositionally biased region" description="Basic and acidic residues" evidence="10">
    <location>
        <begin position="1"/>
        <end position="10"/>
    </location>
</feature>
<dbReference type="SUPFAM" id="SSF46785">
    <property type="entry name" value="Winged helix' DNA-binding domain"/>
    <property type="match status" value="1"/>
</dbReference>
<dbReference type="PRINTS" id="PR01467">
    <property type="entry name" value="ARGREPRESSOR"/>
</dbReference>
<dbReference type="PANTHER" id="PTHR34471">
    <property type="entry name" value="ARGININE REPRESSOR"/>
    <property type="match status" value="1"/>
</dbReference>
<reference evidence="13 14" key="1">
    <citation type="journal article" date="2019" name="Int. J. Syst. Evol. Microbiol.">
        <title>The Global Catalogue of Microorganisms (GCM) 10K type strain sequencing project: providing services to taxonomists for standard genome sequencing and annotation.</title>
        <authorList>
            <consortium name="The Broad Institute Genomics Platform"/>
            <consortium name="The Broad Institute Genome Sequencing Center for Infectious Disease"/>
            <person name="Wu L."/>
            <person name="Ma J."/>
        </authorList>
    </citation>
    <scope>NUCLEOTIDE SEQUENCE [LARGE SCALE GENOMIC DNA]</scope>
    <source>
        <strain evidence="13 14">JCM 14303</strain>
    </source>
</reference>
<comment type="pathway">
    <text evidence="8">Amino-acid biosynthesis; L-arginine biosynthesis [regulation].</text>
</comment>
<dbReference type="InterPro" id="IPR020900">
    <property type="entry name" value="Arg_repress_DNA-bd"/>
</dbReference>
<dbReference type="NCBIfam" id="NF002880">
    <property type="entry name" value="PRK03341.1"/>
    <property type="match status" value="1"/>
</dbReference>
<evidence type="ECO:0000259" key="11">
    <source>
        <dbReference type="Pfam" id="PF01316"/>
    </source>
</evidence>
<proteinExistence type="inferred from homology"/>
<evidence type="ECO:0000313" key="14">
    <source>
        <dbReference type="Proteomes" id="UP001500363"/>
    </source>
</evidence>
<comment type="function">
    <text evidence="8">Regulates arginine biosynthesis genes.</text>
</comment>
<evidence type="ECO:0000256" key="7">
    <source>
        <dbReference type="ARBA" id="ARBA00023163"/>
    </source>
</evidence>
<keyword evidence="6 8" id="KW-0238">DNA-binding</keyword>
<evidence type="ECO:0000256" key="9">
    <source>
        <dbReference type="NCBIfam" id="TIGR01529"/>
    </source>
</evidence>
<comment type="similarity">
    <text evidence="2 8">Belongs to the ArgR family.</text>
</comment>
<keyword evidence="8" id="KW-0055">Arginine biosynthesis</keyword>
<dbReference type="NCBIfam" id="TIGR01529">
    <property type="entry name" value="argR_whole"/>
    <property type="match status" value="1"/>
</dbReference>
<evidence type="ECO:0000256" key="10">
    <source>
        <dbReference type="SAM" id="MobiDB-lite"/>
    </source>
</evidence>
<dbReference type="InterPro" id="IPR001669">
    <property type="entry name" value="Arg_repress"/>
</dbReference>
<dbReference type="Pfam" id="PF01316">
    <property type="entry name" value="Arg_repressor"/>
    <property type="match status" value="1"/>
</dbReference>
<feature type="compositionally biased region" description="Polar residues" evidence="10">
    <location>
        <begin position="11"/>
        <end position="30"/>
    </location>
</feature>
<evidence type="ECO:0000256" key="3">
    <source>
        <dbReference type="ARBA" id="ARBA00022490"/>
    </source>
</evidence>
<evidence type="ECO:0000259" key="12">
    <source>
        <dbReference type="Pfam" id="PF02863"/>
    </source>
</evidence>
<dbReference type="EMBL" id="BAAANC010000003">
    <property type="protein sequence ID" value="GAA1547557.1"/>
    <property type="molecule type" value="Genomic_DNA"/>
</dbReference>
<keyword evidence="4 8" id="KW-0678">Repressor</keyword>
<evidence type="ECO:0000256" key="6">
    <source>
        <dbReference type="ARBA" id="ARBA00023125"/>
    </source>
</evidence>
<dbReference type="Gene3D" id="3.30.1360.40">
    <property type="match status" value="1"/>
</dbReference>
<dbReference type="SUPFAM" id="SSF55252">
    <property type="entry name" value="C-terminal domain of arginine repressor"/>
    <property type="match status" value="1"/>
</dbReference>
<dbReference type="Pfam" id="PF02863">
    <property type="entry name" value="Arg_repressor_C"/>
    <property type="match status" value="1"/>
</dbReference>
<dbReference type="Proteomes" id="UP001500363">
    <property type="component" value="Unassembled WGS sequence"/>
</dbReference>
<organism evidence="13 14">
    <name type="scientific">Kribbella lupini</name>
    <dbReference type="NCBI Taxonomy" id="291602"/>
    <lineage>
        <taxon>Bacteria</taxon>
        <taxon>Bacillati</taxon>
        <taxon>Actinomycetota</taxon>
        <taxon>Actinomycetes</taxon>
        <taxon>Propionibacteriales</taxon>
        <taxon>Kribbellaceae</taxon>
        <taxon>Kribbella</taxon>
    </lineage>
</organism>
<dbReference type="InterPro" id="IPR036390">
    <property type="entry name" value="WH_DNA-bd_sf"/>
</dbReference>
<protein>
    <recommendedName>
        <fullName evidence="8 9">Arginine repressor</fullName>
    </recommendedName>
</protein>
<evidence type="ECO:0000256" key="1">
    <source>
        <dbReference type="ARBA" id="ARBA00004496"/>
    </source>
</evidence>
<keyword evidence="5 8" id="KW-0805">Transcription regulation</keyword>
<sequence>MTPNDSDRQARSATDVTETATGARQARSASDVTDRAIVATGAGQARNASDATARAIAATGAEQRIAPTTKTARQQRIVELLGRQPVRSQTELAELLGEAGLGVGQATLSRDLVEIGAVKVRDAIGQLVYAVPGEGGDRSPRAGEAAAFEARLARVASELLVSAEGSANLVILRTPPGAAQYFASAIDHVGLDDVLGTIAGDDTVMVVSRNPTGGEALAARFLSLAARTEKDSGN</sequence>
<dbReference type="PANTHER" id="PTHR34471:SF1">
    <property type="entry name" value="ARGININE REPRESSOR"/>
    <property type="match status" value="1"/>
</dbReference>
<evidence type="ECO:0000256" key="8">
    <source>
        <dbReference type="HAMAP-Rule" id="MF_00173"/>
    </source>
</evidence>
<keyword evidence="8" id="KW-0028">Amino-acid biosynthesis</keyword>
<dbReference type="HAMAP" id="MF_00173">
    <property type="entry name" value="Arg_repressor"/>
    <property type="match status" value="1"/>
</dbReference>